<keyword evidence="23" id="KW-1185">Reference proteome</keyword>
<feature type="region of interest" description="Disordered" evidence="16">
    <location>
        <begin position="356"/>
        <end position="426"/>
    </location>
</feature>
<feature type="coiled-coil region" evidence="15">
    <location>
        <begin position="150"/>
        <end position="337"/>
    </location>
</feature>
<evidence type="ECO:0000256" key="11">
    <source>
        <dbReference type="ARBA" id="ARBA00023054"/>
    </source>
</evidence>
<keyword evidence="13" id="KW-0206">Cytoskeleton</keyword>
<feature type="coiled-coil region" evidence="15">
    <location>
        <begin position="47"/>
        <end position="123"/>
    </location>
</feature>
<keyword evidence="10" id="KW-0694">RNA-binding</keyword>
<dbReference type="InterPro" id="IPR057596">
    <property type="entry name" value="RDRP_core"/>
</dbReference>
<organism evidence="22 23">
    <name type="scientific">Zizania palustris</name>
    <name type="common">Northern wild rice</name>
    <dbReference type="NCBI Taxonomy" id="103762"/>
    <lineage>
        <taxon>Eukaryota</taxon>
        <taxon>Viridiplantae</taxon>
        <taxon>Streptophyta</taxon>
        <taxon>Embryophyta</taxon>
        <taxon>Tracheophyta</taxon>
        <taxon>Spermatophyta</taxon>
        <taxon>Magnoliopsida</taxon>
        <taxon>Liliopsida</taxon>
        <taxon>Poales</taxon>
        <taxon>Poaceae</taxon>
        <taxon>BOP clade</taxon>
        <taxon>Oryzoideae</taxon>
        <taxon>Oryzeae</taxon>
        <taxon>Zizaniinae</taxon>
        <taxon>Zizania</taxon>
    </lineage>
</organism>
<feature type="region of interest" description="Disordered" evidence="16">
    <location>
        <begin position="587"/>
        <end position="620"/>
    </location>
</feature>
<reference evidence="22" key="1">
    <citation type="journal article" date="2021" name="bioRxiv">
        <title>Whole Genome Assembly and Annotation of Northern Wild Rice, Zizania palustris L., Supports a Whole Genome Duplication in the Zizania Genus.</title>
        <authorList>
            <person name="Haas M."/>
            <person name="Kono T."/>
            <person name="Macchietto M."/>
            <person name="Millas R."/>
            <person name="McGilp L."/>
            <person name="Shao M."/>
            <person name="Duquette J."/>
            <person name="Hirsch C.N."/>
            <person name="Kimball J."/>
        </authorList>
    </citation>
    <scope>NUCLEOTIDE SEQUENCE</scope>
    <source>
        <tissue evidence="22">Fresh leaf tissue</tissue>
    </source>
</reference>
<dbReference type="EC" id="2.7.7.48" evidence="4"/>
<dbReference type="InterPro" id="IPR007855">
    <property type="entry name" value="RDRP"/>
</dbReference>
<accession>A0A8J5VGN1</accession>
<evidence type="ECO:0000256" key="8">
    <source>
        <dbReference type="ARBA" id="ARBA00022695"/>
    </source>
</evidence>
<evidence type="ECO:0000256" key="15">
    <source>
        <dbReference type="SAM" id="Coils"/>
    </source>
</evidence>
<feature type="domain" description="RDRP helical" evidence="20">
    <location>
        <begin position="916"/>
        <end position="988"/>
    </location>
</feature>
<evidence type="ECO:0000259" key="19">
    <source>
        <dbReference type="Pfam" id="PF26250"/>
    </source>
</evidence>
<keyword evidence="6" id="KW-0963">Cytoplasm</keyword>
<evidence type="ECO:0000313" key="22">
    <source>
        <dbReference type="EMBL" id="KAG8059506.1"/>
    </source>
</evidence>
<dbReference type="InterPro" id="IPR058763">
    <property type="entry name" value="RRM_RDR1/2-like"/>
</dbReference>
<feature type="domain" description="RDRP C-terminal head" evidence="21">
    <location>
        <begin position="1589"/>
        <end position="1740"/>
    </location>
</feature>
<evidence type="ECO:0000259" key="18">
    <source>
        <dbReference type="Pfam" id="PF24823"/>
    </source>
</evidence>
<dbReference type="EMBL" id="JAAALK010000287">
    <property type="protein sequence ID" value="KAG8059506.1"/>
    <property type="molecule type" value="Genomic_DNA"/>
</dbReference>
<gene>
    <name evidence="22" type="ORF">GUJ93_ZPchr0002g26649</name>
</gene>
<evidence type="ECO:0000256" key="3">
    <source>
        <dbReference type="ARBA" id="ARBA00008825"/>
    </source>
</evidence>
<keyword evidence="11 15" id="KW-0175">Coiled coil</keyword>
<evidence type="ECO:0000256" key="7">
    <source>
        <dbReference type="ARBA" id="ARBA00022679"/>
    </source>
</evidence>
<reference evidence="22" key="2">
    <citation type="submission" date="2021-02" db="EMBL/GenBank/DDBJ databases">
        <authorList>
            <person name="Kimball J.A."/>
            <person name="Haas M.W."/>
            <person name="Macchietto M."/>
            <person name="Kono T."/>
            <person name="Duquette J."/>
            <person name="Shao M."/>
        </authorList>
    </citation>
    <scope>NUCLEOTIDE SEQUENCE</scope>
    <source>
        <tissue evidence="22">Fresh leaf tissue</tissue>
    </source>
</reference>
<feature type="domain" description="RDR1/2-like PH-like" evidence="18">
    <location>
        <begin position="740"/>
        <end position="892"/>
    </location>
</feature>
<dbReference type="GO" id="GO:0003723">
    <property type="term" value="F:RNA binding"/>
    <property type="evidence" value="ECO:0007669"/>
    <property type="project" value="UniProtKB-KW"/>
</dbReference>
<dbReference type="Proteomes" id="UP000729402">
    <property type="component" value="Unassembled WGS sequence"/>
</dbReference>
<dbReference type="Pfam" id="PF24823">
    <property type="entry name" value="PH_RDR2"/>
    <property type="match status" value="1"/>
</dbReference>
<comment type="catalytic activity">
    <reaction evidence="14">
        <text>RNA(n) + a ribonucleoside 5'-triphosphate = RNA(n+1) + diphosphate</text>
        <dbReference type="Rhea" id="RHEA:21248"/>
        <dbReference type="Rhea" id="RHEA-COMP:14527"/>
        <dbReference type="Rhea" id="RHEA-COMP:17342"/>
        <dbReference type="ChEBI" id="CHEBI:33019"/>
        <dbReference type="ChEBI" id="CHEBI:61557"/>
        <dbReference type="ChEBI" id="CHEBI:140395"/>
        <dbReference type="EC" id="2.7.7.48"/>
    </reaction>
</comment>
<evidence type="ECO:0000256" key="10">
    <source>
        <dbReference type="ARBA" id="ARBA00022884"/>
    </source>
</evidence>
<dbReference type="GO" id="GO:0003968">
    <property type="term" value="F:RNA-directed RNA polymerase activity"/>
    <property type="evidence" value="ECO:0007669"/>
    <property type="project" value="UniProtKB-KW"/>
</dbReference>
<evidence type="ECO:0000256" key="1">
    <source>
        <dbReference type="ARBA" id="ARBA00004245"/>
    </source>
</evidence>
<evidence type="ECO:0000256" key="6">
    <source>
        <dbReference type="ARBA" id="ARBA00022490"/>
    </source>
</evidence>
<dbReference type="Pfam" id="PF26250">
    <property type="entry name" value="RRM_RdRP1_2"/>
    <property type="match status" value="1"/>
</dbReference>
<dbReference type="Pfam" id="PF07058">
    <property type="entry name" value="MAP70"/>
    <property type="match status" value="1"/>
</dbReference>
<feature type="domain" description="RDR1/2-like RRM" evidence="19">
    <location>
        <begin position="639"/>
        <end position="721"/>
    </location>
</feature>
<keyword evidence="7" id="KW-0808">Transferase</keyword>
<evidence type="ECO:0000313" key="23">
    <source>
        <dbReference type="Proteomes" id="UP000729402"/>
    </source>
</evidence>
<proteinExistence type="inferred from homology"/>
<feature type="compositionally biased region" description="Basic and acidic residues" evidence="16">
    <location>
        <begin position="407"/>
        <end position="419"/>
    </location>
</feature>
<comment type="similarity">
    <text evidence="2">Belongs to the RdRP family.</text>
</comment>
<comment type="subcellular location">
    <subcellularLocation>
        <location evidence="1">Cytoplasm</location>
        <location evidence="1">Cytoskeleton</location>
    </subcellularLocation>
</comment>
<name>A0A8J5VGN1_ZIZPA</name>
<dbReference type="PANTHER" id="PTHR23079">
    <property type="entry name" value="RNA-DEPENDENT RNA POLYMERASE"/>
    <property type="match status" value="1"/>
</dbReference>
<comment type="caution">
    <text evidence="22">The sequence shown here is derived from an EMBL/GenBank/DDBJ whole genome shotgun (WGS) entry which is preliminary data.</text>
</comment>
<evidence type="ECO:0000256" key="9">
    <source>
        <dbReference type="ARBA" id="ARBA00022701"/>
    </source>
</evidence>
<evidence type="ECO:0000256" key="5">
    <source>
        <dbReference type="ARBA" id="ARBA00022484"/>
    </source>
</evidence>
<dbReference type="InterPro" id="IPR058752">
    <property type="entry name" value="RDRP_C_head"/>
</dbReference>
<dbReference type="GO" id="GO:0030422">
    <property type="term" value="P:siRNA processing"/>
    <property type="evidence" value="ECO:0007669"/>
    <property type="project" value="TreeGrafter"/>
</dbReference>
<evidence type="ECO:0000256" key="16">
    <source>
        <dbReference type="SAM" id="MobiDB-lite"/>
    </source>
</evidence>
<keyword evidence="8" id="KW-0548">Nucleotidyltransferase</keyword>
<evidence type="ECO:0000256" key="13">
    <source>
        <dbReference type="ARBA" id="ARBA00023212"/>
    </source>
</evidence>
<dbReference type="GO" id="GO:0007010">
    <property type="term" value="P:cytoskeleton organization"/>
    <property type="evidence" value="ECO:0007669"/>
    <property type="project" value="InterPro"/>
</dbReference>
<dbReference type="OrthoDB" id="6513042at2759"/>
<evidence type="ECO:0000259" key="17">
    <source>
        <dbReference type="Pfam" id="PF05183"/>
    </source>
</evidence>
<dbReference type="Pfam" id="PF26253">
    <property type="entry name" value="RdRP_head"/>
    <property type="match status" value="1"/>
</dbReference>
<evidence type="ECO:0000256" key="14">
    <source>
        <dbReference type="ARBA" id="ARBA00048744"/>
    </source>
</evidence>
<evidence type="ECO:0000259" key="21">
    <source>
        <dbReference type="Pfam" id="PF26253"/>
    </source>
</evidence>
<dbReference type="InterPro" id="IPR058751">
    <property type="entry name" value="RDRP_helical"/>
</dbReference>
<protein>
    <recommendedName>
        <fullName evidence="4">RNA-directed RNA polymerase</fullName>
        <ecNumber evidence="4">2.7.7.48</ecNumber>
    </recommendedName>
</protein>
<dbReference type="InterPro" id="IPR009768">
    <property type="entry name" value="MAP70"/>
</dbReference>
<evidence type="ECO:0000259" key="20">
    <source>
        <dbReference type="Pfam" id="PF26252"/>
    </source>
</evidence>
<evidence type="ECO:0000256" key="2">
    <source>
        <dbReference type="ARBA" id="ARBA00005762"/>
    </source>
</evidence>
<dbReference type="InterPro" id="IPR057590">
    <property type="entry name" value="PH_RDR1/2-like"/>
</dbReference>
<feature type="compositionally biased region" description="Polar residues" evidence="16">
    <location>
        <begin position="364"/>
        <end position="379"/>
    </location>
</feature>
<feature type="region of interest" description="Disordered" evidence="16">
    <location>
        <begin position="1"/>
        <end position="23"/>
    </location>
</feature>
<dbReference type="GO" id="GO:0031380">
    <property type="term" value="C:nuclear RNA-directed RNA polymerase complex"/>
    <property type="evidence" value="ECO:0007669"/>
    <property type="project" value="TreeGrafter"/>
</dbReference>
<dbReference type="GO" id="GO:0005874">
    <property type="term" value="C:microtubule"/>
    <property type="evidence" value="ECO:0007669"/>
    <property type="project" value="UniProtKB-KW"/>
</dbReference>
<sequence length="1754" mass="199755">MDDGCGEEGNASALKGSARRRGAVQPGLDADELLTLMHGSDPVKVELNRLENEVRDKDRELGDAHAEIKALRLSERAREKAVEELTAELNKLDEKLKLTESVLESKNLELKKTNDEKKAAMAAQFAAEATLRRVHAAQKDDDMPPIEAILAPLEAELKLARQEIAKLQDDNRALDRLTKQKEAALLEAERTVQIALAKAAMVDDMQNKNQELMKQIEICQEENKILDRLHRQKVAEVEKLSQTVRELEEAVLAGGAAANAVRDYQRKVQEMNEERKILDRELARAKVTANRVAVVVANEWKDANDKVMPVKQWLEERRFLQGEMQQLRDKLAIAERIARSEAQLKEKYQLRLKVLEDGLRGPPSGSSRPTEGKSVSNGPSRRLSLGGADNMSKISPNDAVTDCDTTDDWKANTEEKSNETTDSNTSDMVSGILYDMLQKEVVSLRKACHEKDQSLKDKDDAIEMLAKKVDTLTKAMEVEAKKMRREVAAMEKEVAAIRIEKEQENKAKRPGNLKEPGATSQALPGSRNAPRDDGMPLNCNYAVDPVRVTSSGITRLLVFSTSWKICGIRIHIDFSILFLGVLATKRHRPPRRRSSDDGRKDAIFRASQRRQQSARRQARSRRVPSLPLLVVIFTMGGKTLQVSGFGLNDSADFVKDLLEQIVGTGNVYALKLRHPKKTTATSRAYAIVQFQTEKHASLVETAVQSNVLRIGRYYLKVHRSERDIVPRPRVAMFCLEDATLHFGCLLKERVLSALWSRREVSVEFGFNMKKIYFYLSNNSIRYKLELSYESIWEIQLHCPPVHSSQKKFLLIQVQAAPKIYEMIPRRSGNMYEDPLFNYFRDDTDDQWTRTTDFTPSSSIGQSYILCLEVPYQCNLPNIGEYFVYFEKHNRDFECRSGYSYSCDIRFVPIVKSHHYINVPYEILFKINHLVQNGTLSGPTVDDTFFRLVSPEFVPINHIKRALEMMSNLKKTCLNPTSWLSEKYSIIRRSRYIQASPNISLDDGLVYVYRAQVTPAKVYFYGPEINVSNRVVRNFSADIENFLRVSFVDEDCEKLRATDLSPRSSSPLDARKTALYNRVLSVLSNGITIGDKHFEFLAFSSSQLRDNSAWMFASHRGLTASSIRKWMGDFRNIRNVAKYAARLGQSFSSSTETLKVHKYEVEEIPDITNGTTHVFSDGIGKISSDFAIEVAMKCNLRRFAPSTFQIRYGGYKGVVAIDPTSRWKLSLRKSMLKFQSDNITVDVLAYSKYQPAFLNRQLITLLSTLGVRDSVFELKQEEAVNQLNRMVTEPQAAMEAIELMPMGEITNALKELLLCGYQPDDEPFLSLLLQTFRASKLLELKTKSRIFIPKGRAMMGCLDETRSLKYGQVFIQATSNANDNDKFIVTGKVVVTKNPCLHPGDVRVLQAVDLPILHHMVNCVVFPQQGPRPHPNECSGSDLDGDIYFVSWDPSLIPPRMVEPMDYTPAPTEKLDHDVTIEEVEEYFTNYIVNESLGIIANAHVVFADKEILKAESLPCIELAKLFSIAVDFPKTGVPAQIPHELHVKEYPDFMEKTDKVTYESTGVIGKLYREIKRHTPHIRHFTKEVARRSYDTDLIVDGYEYFIDEAAMLKEDYDFKLGNLMDHYGIKSEAEIISGCILKMAKNFSQRSDADTIRMAVRSLRKEARSWFSEMSSDENGLGEDASEAKASAWYHVTYHQAYWGDYNKEYERPHLISFPWCVYEKLVRIKQRRKFQREMQHDLLSLQNSMNRNFRIG</sequence>
<feature type="domain" description="RDRP core" evidence="17">
    <location>
        <begin position="1012"/>
        <end position="1571"/>
    </location>
</feature>
<dbReference type="PANTHER" id="PTHR23079:SF1">
    <property type="entry name" value="RNA-DEPENDENT RNA POLYMERASE 1"/>
    <property type="match status" value="1"/>
</dbReference>
<keyword evidence="12" id="KW-0943">RNA-mediated gene silencing</keyword>
<keyword evidence="9" id="KW-0493">Microtubule</keyword>
<dbReference type="GO" id="GO:0008017">
    <property type="term" value="F:microtubule binding"/>
    <property type="evidence" value="ECO:0007669"/>
    <property type="project" value="InterPro"/>
</dbReference>
<comment type="similarity">
    <text evidence="3">Belongs to the MAP70 family.</text>
</comment>
<evidence type="ECO:0000256" key="12">
    <source>
        <dbReference type="ARBA" id="ARBA00023158"/>
    </source>
</evidence>
<keyword evidence="5" id="KW-0696">RNA-directed RNA polymerase</keyword>
<feature type="compositionally biased region" description="Basic and acidic residues" evidence="16">
    <location>
        <begin position="593"/>
        <end position="603"/>
    </location>
</feature>
<dbReference type="Pfam" id="PF05183">
    <property type="entry name" value="RdRP"/>
    <property type="match status" value="1"/>
</dbReference>
<evidence type="ECO:0000256" key="4">
    <source>
        <dbReference type="ARBA" id="ARBA00012494"/>
    </source>
</evidence>
<dbReference type="Pfam" id="PF26252">
    <property type="entry name" value="RdRP_helical"/>
    <property type="match status" value="1"/>
</dbReference>
<feature type="region of interest" description="Disordered" evidence="16">
    <location>
        <begin position="500"/>
        <end position="536"/>
    </location>
</feature>